<sequence>MMVMQSEVIAAVDEAFGSLPKPEHFTNYTHCDECAEHDQLLSNRNRETLTFSDVGNPGWDPMCFSSPDGVAFYMPSLARLAFADPPCGYDWYGYQLLFHLHHGGLDNKLYTYCNAAQKAAVAVLIGAMTELKRAEIEVAGSEDEFLRAHQMWGYGRA</sequence>
<protein>
    <submittedName>
        <fullName evidence="1">Uncharacterized protein</fullName>
    </submittedName>
</protein>
<reference evidence="1" key="1">
    <citation type="submission" date="2020-10" db="EMBL/GenBank/DDBJ databases">
        <title>Whole-genome sequence of Luteibacter sp. EIF3.</title>
        <authorList>
            <person name="Friedrich I."/>
            <person name="Hertel R."/>
            <person name="Daniel R."/>
        </authorList>
    </citation>
    <scope>NUCLEOTIDE SEQUENCE</scope>
    <source>
        <strain evidence="1">EIF3</strain>
    </source>
</reference>
<name>A0ABY4T6L1_9GAMM</name>
<organism evidence="1 2">
    <name type="scientific">Luteibacter flocculans</name>
    <dbReference type="NCBI Taxonomy" id="2780091"/>
    <lineage>
        <taxon>Bacteria</taxon>
        <taxon>Pseudomonadati</taxon>
        <taxon>Pseudomonadota</taxon>
        <taxon>Gammaproteobacteria</taxon>
        <taxon>Lysobacterales</taxon>
        <taxon>Rhodanobacteraceae</taxon>
        <taxon>Luteibacter</taxon>
    </lineage>
</organism>
<dbReference type="RefSeq" id="WP_250339103.1">
    <property type="nucleotide sequence ID" value="NZ_CP063231.1"/>
</dbReference>
<keyword evidence="2" id="KW-1185">Reference proteome</keyword>
<evidence type="ECO:0000313" key="2">
    <source>
        <dbReference type="Proteomes" id="UP001056681"/>
    </source>
</evidence>
<evidence type="ECO:0000313" key="1">
    <source>
        <dbReference type="EMBL" id="URL58396.1"/>
    </source>
</evidence>
<dbReference type="EMBL" id="CP063231">
    <property type="protein sequence ID" value="URL58396.1"/>
    <property type="molecule type" value="Genomic_DNA"/>
</dbReference>
<accession>A0ABY4T6L1</accession>
<gene>
    <name evidence="1" type="ORF">IM816_17700</name>
</gene>
<proteinExistence type="predicted"/>
<dbReference type="Proteomes" id="UP001056681">
    <property type="component" value="Chromosome"/>
</dbReference>